<sequence>MTVLHNFFAYLPTSQNWAYNLIKHTPVERVLVYASIYRKTNFYLDGVTYLNDGLPGVNDAMRRYVSGKTLRERLLYAALSAVEKLLLAHHQSVYLQALKQHEVNVIHSHFATVAIGKKNLINRSGCKHVVSFYGYDYEMAPKADPTIMSAYRQLFAEADAFVCEGNNGARILADYGCPKSKIHVVKLGIEPGKITPLTRQKEAGQLRLIQIANYTEKKGHIYTLRAFAKALPRCPGLRLTLVGSAKRPEDQAVAEEVFQTVKDLQLGNAVELVSSIDYARLSTYLQDFDVFIHPSCYARNYDCEGGAPVVILDAQAAGLPVISTHHCDIPDEVVDKVTGLLSAEKDTESLAESIVEFYNMPTETYQRFSAAAIEHVRSEYNVANSGKKLAALYSSLLSK</sequence>
<dbReference type="Gene3D" id="3.40.50.2000">
    <property type="entry name" value="Glycogen Phosphorylase B"/>
    <property type="match status" value="2"/>
</dbReference>
<dbReference type="SUPFAM" id="SSF53756">
    <property type="entry name" value="UDP-Glycosyltransferase/glycogen phosphorylase"/>
    <property type="match status" value="1"/>
</dbReference>
<feature type="domain" description="Glycosyl transferase family 1" evidence="1">
    <location>
        <begin position="203"/>
        <end position="374"/>
    </location>
</feature>
<name>A0A4S4NAK1_9BACT</name>
<keyword evidence="4" id="KW-1185">Reference proteome</keyword>
<dbReference type="Pfam" id="PF13439">
    <property type="entry name" value="Glyco_transf_4"/>
    <property type="match status" value="1"/>
</dbReference>
<dbReference type="CDD" id="cd03801">
    <property type="entry name" value="GT4_PimA-like"/>
    <property type="match status" value="1"/>
</dbReference>
<reference evidence="3 4" key="1">
    <citation type="submission" date="2019-04" db="EMBL/GenBank/DDBJ databases">
        <title>Lewinella litorea sp. nov., isolated from a marine sand.</title>
        <authorList>
            <person name="Yoon J.-H."/>
        </authorList>
    </citation>
    <scope>NUCLEOTIDE SEQUENCE [LARGE SCALE GENOMIC DNA]</scope>
    <source>
        <strain evidence="3 4">HSMS-39</strain>
    </source>
</reference>
<dbReference type="RefSeq" id="WP_136460343.1">
    <property type="nucleotide sequence ID" value="NZ_SRSF01000010.1"/>
</dbReference>
<evidence type="ECO:0000259" key="2">
    <source>
        <dbReference type="Pfam" id="PF13439"/>
    </source>
</evidence>
<evidence type="ECO:0000313" key="3">
    <source>
        <dbReference type="EMBL" id="THH36364.1"/>
    </source>
</evidence>
<dbReference type="Proteomes" id="UP000308528">
    <property type="component" value="Unassembled WGS sequence"/>
</dbReference>
<proteinExistence type="predicted"/>
<dbReference type="EMBL" id="SRSF01000010">
    <property type="protein sequence ID" value="THH36364.1"/>
    <property type="molecule type" value="Genomic_DNA"/>
</dbReference>
<dbReference type="GO" id="GO:0016757">
    <property type="term" value="F:glycosyltransferase activity"/>
    <property type="evidence" value="ECO:0007669"/>
    <property type="project" value="InterPro"/>
</dbReference>
<keyword evidence="3" id="KW-0808">Transferase</keyword>
<dbReference type="InterPro" id="IPR028098">
    <property type="entry name" value="Glyco_trans_4-like_N"/>
</dbReference>
<comment type="caution">
    <text evidence="3">The sequence shown here is derived from an EMBL/GenBank/DDBJ whole genome shotgun (WGS) entry which is preliminary data.</text>
</comment>
<dbReference type="AlphaFoldDB" id="A0A4S4NAK1"/>
<evidence type="ECO:0000313" key="4">
    <source>
        <dbReference type="Proteomes" id="UP000308528"/>
    </source>
</evidence>
<feature type="domain" description="Glycosyltransferase subfamily 4-like N-terminal" evidence="2">
    <location>
        <begin position="94"/>
        <end position="191"/>
    </location>
</feature>
<dbReference type="InterPro" id="IPR001296">
    <property type="entry name" value="Glyco_trans_1"/>
</dbReference>
<organism evidence="3 4">
    <name type="scientific">Neolewinella litorea</name>
    <dbReference type="NCBI Taxonomy" id="2562452"/>
    <lineage>
        <taxon>Bacteria</taxon>
        <taxon>Pseudomonadati</taxon>
        <taxon>Bacteroidota</taxon>
        <taxon>Saprospiria</taxon>
        <taxon>Saprospirales</taxon>
        <taxon>Lewinellaceae</taxon>
        <taxon>Neolewinella</taxon>
    </lineage>
</organism>
<dbReference type="Pfam" id="PF00534">
    <property type="entry name" value="Glycos_transf_1"/>
    <property type="match status" value="1"/>
</dbReference>
<gene>
    <name evidence="3" type="ORF">E4021_15770</name>
</gene>
<protein>
    <submittedName>
        <fullName evidence="3">Glycosyltransferase</fullName>
    </submittedName>
</protein>
<dbReference type="OrthoDB" id="7560678at2"/>
<accession>A0A4S4NAK1</accession>
<dbReference type="PANTHER" id="PTHR12526">
    <property type="entry name" value="GLYCOSYLTRANSFERASE"/>
    <property type="match status" value="1"/>
</dbReference>
<evidence type="ECO:0000259" key="1">
    <source>
        <dbReference type="Pfam" id="PF00534"/>
    </source>
</evidence>